<organism evidence="2 3">
    <name type="scientific">Paraburkholderia steynii</name>
    <dbReference type="NCBI Taxonomy" id="1245441"/>
    <lineage>
        <taxon>Bacteria</taxon>
        <taxon>Pseudomonadati</taxon>
        <taxon>Pseudomonadota</taxon>
        <taxon>Betaproteobacteria</taxon>
        <taxon>Burkholderiales</taxon>
        <taxon>Burkholderiaceae</taxon>
        <taxon>Paraburkholderia</taxon>
    </lineage>
</organism>
<feature type="region of interest" description="Disordered" evidence="1">
    <location>
        <begin position="307"/>
        <end position="326"/>
    </location>
</feature>
<evidence type="ECO:0000256" key="1">
    <source>
        <dbReference type="SAM" id="MobiDB-lite"/>
    </source>
</evidence>
<gene>
    <name evidence="2" type="ORF">SAMN04487926_14042</name>
</gene>
<dbReference type="Proteomes" id="UP000198900">
    <property type="component" value="Unassembled WGS sequence"/>
</dbReference>
<evidence type="ECO:0000313" key="2">
    <source>
        <dbReference type="EMBL" id="SDJ27153.1"/>
    </source>
</evidence>
<accession>A0A7Z7FNZ0</accession>
<reference evidence="2" key="1">
    <citation type="submission" date="2016-10" db="EMBL/GenBank/DDBJ databases">
        <authorList>
            <person name="Varghese N."/>
            <person name="Submissions S."/>
        </authorList>
    </citation>
    <scope>NUCLEOTIDE SEQUENCE [LARGE SCALE GENOMIC DNA]</scope>
    <source>
        <strain evidence="2">YR281</strain>
    </source>
</reference>
<protein>
    <submittedName>
        <fullName evidence="2">Uncharacterized protein</fullName>
    </submittedName>
</protein>
<comment type="caution">
    <text evidence="2">The sequence shown here is derived from an EMBL/GenBank/DDBJ whole genome shotgun (WGS) entry which is preliminary data.</text>
</comment>
<dbReference type="AlphaFoldDB" id="A0A7Z7FNZ0"/>
<proteinExistence type="predicted"/>
<sequence>MNSESAIGYNARSTLIEQCPSFASKVQETLGTNRLRFGSLPGNLARFARETCGVLGATEEILDGHTTIPVPMHLVMMHAQRESLITRIKEGERCDRALWYQALGKGPYRTRSTYPYCQTCARVDEAAVGFPYWRIEWLYPGIAACPIHCVSLTIGCGRCKESQPFNSRLRMPSTECSCGNLATPLLENGSTDLDTHIRIATIMSEAQSTGRFFADECDLGALFRQRARDLGFKKGALLDRVSLNEQFTLRYGTTLLKNLGLVVPGNAPSFVECLSEGGQQKDVLRAAFLVDFLFKSFNHFSDAVTNFTSTGEEQTPPRRLPRGQGYSEEKLSRAAARVSSFVRRNPGATRTEILMRCRYAAGYLMRHSRDTYEQIAPQSRRRVGYTVSRPSRMAKLDAVLISYVTSRKDLLRSGPAFEWRPLTARRLLLGHPVEKNFRMLEADLPKTSQLILRLTGNDDLLNRTPNGSMSRRTQQV</sequence>
<keyword evidence="3" id="KW-1185">Reference proteome</keyword>
<dbReference type="EMBL" id="FNDI01000040">
    <property type="protein sequence ID" value="SDJ27153.1"/>
    <property type="molecule type" value="Genomic_DNA"/>
</dbReference>
<evidence type="ECO:0000313" key="3">
    <source>
        <dbReference type="Proteomes" id="UP000198900"/>
    </source>
</evidence>
<name>A0A7Z7FNZ0_9BURK</name>